<dbReference type="InterPro" id="IPR029044">
    <property type="entry name" value="Nucleotide-diphossugar_trans"/>
</dbReference>
<evidence type="ECO:0000259" key="5">
    <source>
        <dbReference type="Pfam" id="PF00535"/>
    </source>
</evidence>
<dbReference type="Pfam" id="PF13692">
    <property type="entry name" value="Glyco_trans_1_4"/>
    <property type="match status" value="1"/>
</dbReference>
<dbReference type="SUPFAM" id="SSF53448">
    <property type="entry name" value="Nucleotide-diphospho-sugar transferases"/>
    <property type="match status" value="1"/>
</dbReference>
<keyword evidence="7" id="KW-1185">Reference proteome</keyword>
<sequence>MSRPSAAPPATRPGVVSVVVVNYRGAQDTLVCLQSFADVDWSADRLELIVVDNESGDGSAERLHAELPDVLVVEAGSNTGFAGGCNLGVAHATGEYVAFINNDARPGPDWISAAVAAFEADPVVASVASKVLDWEGTAVDYVDGSLTWFGMGYKREVEQPDTGAFETAKDVLFGTGAAMFVRTETFRDVGGFDERFFMFYEDVDLGWRLNLLGYRVRYVPGSVAFHRHHVTMKKFGNFRESYLLERNALLSLYKNLGDEALAKALPGAMALAVRRSVARTDLDPSQLDLQRSPGGDAEPDVTIPKMALTGPLAIDYFVEQLPTLAASRRELQAKRRRSDHELLPLFRQVMEPAYPQPYYVEGYQAIVDAFEIEETFSTRHRILVVTGEPLLPTMAGPAIRAWELATALAPEHDVRLLSTRGAETSHPDFSVEYAGGTGLREPTFWADVIIFQGFLMEQAPWLARSSKILVADVYDPMHLEQLEQARDLGPAGRVDAVTETTRVLNAQLRRADLVLCASDKQRDFWLGQLAGQGRVNPSTYDEDEALGSLLQVVPFGIPDAPPVQRRHAIRGTVPGIGPDDKVLLWGGGIYNWFDPVTLIRAVGRLAERHPEVRLFFMGLKHPNPGVPAMRVATEAREVAASLGLVDTHVFFNEGWVPYEERADYLLDADIGVSTHHHHIETAFSFRTRILDYLWASLPIVATTGDTFGDLIERHRLGRTVPPGDVDALEAALEELLYDPVAAAAAKESVQAFASAYRWSSVLEPVLEFCRFPRRAADLADVLPTARARRRPAPPRVSVRGDVALARKYLAEGGASELVRRARGRVARLRAPNPDGELDPTDTP</sequence>
<keyword evidence="4" id="KW-0808">Transferase</keyword>
<dbReference type="Gene3D" id="3.90.550.10">
    <property type="entry name" value="Spore Coat Polysaccharide Biosynthesis Protein SpsA, Chain A"/>
    <property type="match status" value="1"/>
</dbReference>
<accession>A0ABU0EDD1</accession>
<dbReference type="InterPro" id="IPR001173">
    <property type="entry name" value="Glyco_trans_2-like"/>
</dbReference>
<dbReference type="Proteomes" id="UP001239626">
    <property type="component" value="Unassembled WGS sequence"/>
</dbReference>
<dbReference type="CDD" id="cd04186">
    <property type="entry name" value="GT_2_like_c"/>
    <property type="match status" value="1"/>
</dbReference>
<keyword evidence="3" id="KW-0328">Glycosyltransferase</keyword>
<evidence type="ECO:0000313" key="7">
    <source>
        <dbReference type="Proteomes" id="UP001239626"/>
    </source>
</evidence>
<dbReference type="SUPFAM" id="SSF53756">
    <property type="entry name" value="UDP-Glycosyltransferase/glycogen phosphorylase"/>
    <property type="match status" value="1"/>
</dbReference>
<dbReference type="PANTHER" id="PTHR43179:SF12">
    <property type="entry name" value="GALACTOFURANOSYLTRANSFERASE GLFT2"/>
    <property type="match status" value="1"/>
</dbReference>
<comment type="similarity">
    <text evidence="2">Belongs to the glycosyltransferase 2 family.</text>
</comment>
<dbReference type="Gene3D" id="3.40.50.2000">
    <property type="entry name" value="Glycogen Phosphorylase B"/>
    <property type="match status" value="1"/>
</dbReference>
<organism evidence="6 7">
    <name type="scientific">Cellulomonas humilata</name>
    <dbReference type="NCBI Taxonomy" id="144055"/>
    <lineage>
        <taxon>Bacteria</taxon>
        <taxon>Bacillati</taxon>
        <taxon>Actinomycetota</taxon>
        <taxon>Actinomycetes</taxon>
        <taxon>Micrococcales</taxon>
        <taxon>Cellulomonadaceae</taxon>
        <taxon>Cellulomonas</taxon>
    </lineage>
</organism>
<reference evidence="6 7" key="1">
    <citation type="submission" date="2023-07" db="EMBL/GenBank/DDBJ databases">
        <title>Sorghum-associated microbial communities from plants grown in Nebraska, USA.</title>
        <authorList>
            <person name="Schachtman D."/>
        </authorList>
    </citation>
    <scope>NUCLEOTIDE SEQUENCE [LARGE SCALE GENOMIC DNA]</scope>
    <source>
        <strain evidence="6 7">BE332</strain>
    </source>
</reference>
<comment type="caution">
    <text evidence="6">The sequence shown here is derived from an EMBL/GenBank/DDBJ whole genome shotgun (WGS) entry which is preliminary data.</text>
</comment>
<dbReference type="Pfam" id="PF00535">
    <property type="entry name" value="Glycos_transf_2"/>
    <property type="match status" value="1"/>
</dbReference>
<feature type="domain" description="Glycosyltransferase 2-like" evidence="5">
    <location>
        <begin position="17"/>
        <end position="131"/>
    </location>
</feature>
<protein>
    <submittedName>
        <fullName evidence="6">GT2 family glycosyltransferase/glycosyltransferase involved in cell wall biosynthesis</fullName>
    </submittedName>
</protein>
<dbReference type="EMBL" id="JAUSVB010000002">
    <property type="protein sequence ID" value="MDQ0373239.1"/>
    <property type="molecule type" value="Genomic_DNA"/>
</dbReference>
<evidence type="ECO:0000256" key="1">
    <source>
        <dbReference type="ARBA" id="ARBA00004776"/>
    </source>
</evidence>
<evidence type="ECO:0000256" key="3">
    <source>
        <dbReference type="ARBA" id="ARBA00022676"/>
    </source>
</evidence>
<evidence type="ECO:0000256" key="4">
    <source>
        <dbReference type="ARBA" id="ARBA00022679"/>
    </source>
</evidence>
<evidence type="ECO:0000313" key="6">
    <source>
        <dbReference type="EMBL" id="MDQ0373239.1"/>
    </source>
</evidence>
<proteinExistence type="inferred from homology"/>
<gene>
    <name evidence="6" type="ORF">J2X26_001550</name>
</gene>
<name>A0ABU0EDD1_9CELL</name>
<evidence type="ECO:0000256" key="2">
    <source>
        <dbReference type="ARBA" id="ARBA00006739"/>
    </source>
</evidence>
<dbReference type="PANTHER" id="PTHR43179">
    <property type="entry name" value="RHAMNOSYLTRANSFERASE WBBL"/>
    <property type="match status" value="1"/>
</dbReference>
<comment type="pathway">
    <text evidence="1">Cell wall biogenesis; cell wall polysaccharide biosynthesis.</text>
</comment>
<dbReference type="RefSeq" id="WP_307491188.1">
    <property type="nucleotide sequence ID" value="NZ_JAUSVB010000002.1"/>
</dbReference>